<dbReference type="Proteomes" id="UP000694915">
    <property type="component" value="Linkage group LG8"/>
</dbReference>
<name>A0ABM1ASM2_MICOH</name>
<feature type="signal peptide" evidence="2">
    <location>
        <begin position="1"/>
        <end position="24"/>
    </location>
</feature>
<dbReference type="InterPro" id="IPR036880">
    <property type="entry name" value="Kunitz_BPTI_sf"/>
</dbReference>
<dbReference type="PANTHER" id="PTHR10083:SF374">
    <property type="entry name" value="BPTI_KUNITZ INHIBITOR DOMAIN-CONTAINING PROTEIN"/>
    <property type="match status" value="1"/>
</dbReference>
<dbReference type="CDD" id="cd00109">
    <property type="entry name" value="Kunitz-type"/>
    <property type="match status" value="1"/>
</dbReference>
<dbReference type="PROSITE" id="PS50279">
    <property type="entry name" value="BPTI_KUNITZ_2"/>
    <property type="match status" value="1"/>
</dbReference>
<dbReference type="GeneID" id="101995581"/>
<feature type="chain" id="PRO_5045390633" evidence="2">
    <location>
        <begin position="25"/>
        <end position="151"/>
    </location>
</feature>
<dbReference type="InterPro" id="IPR020901">
    <property type="entry name" value="Prtase_inh_Kunz-CS"/>
</dbReference>
<evidence type="ECO:0000259" key="3">
    <source>
        <dbReference type="PROSITE" id="PS50279"/>
    </source>
</evidence>
<evidence type="ECO:0000313" key="4">
    <source>
        <dbReference type="Proteomes" id="UP000694915"/>
    </source>
</evidence>
<proteinExistence type="predicted"/>
<evidence type="ECO:0000256" key="1">
    <source>
        <dbReference type="ARBA" id="ARBA00023157"/>
    </source>
</evidence>
<dbReference type="SUPFAM" id="SSF57362">
    <property type="entry name" value="BPTI-like"/>
    <property type="match status" value="1"/>
</dbReference>
<evidence type="ECO:0000256" key="2">
    <source>
        <dbReference type="SAM" id="SignalP"/>
    </source>
</evidence>
<dbReference type="RefSeq" id="XP_013207524.1">
    <property type="nucleotide sequence ID" value="XM_013352070.1"/>
</dbReference>
<evidence type="ECO:0000313" key="5">
    <source>
        <dbReference type="RefSeq" id="XP_013207524.1"/>
    </source>
</evidence>
<keyword evidence="2" id="KW-0732">Signal</keyword>
<dbReference type="GO" id="GO:0004867">
    <property type="term" value="F:serine-type endopeptidase inhibitor activity"/>
    <property type="evidence" value="ECO:0007669"/>
    <property type="project" value="UniProtKB-KW"/>
</dbReference>
<gene>
    <name evidence="5" type="primary">LOC101995581</name>
</gene>
<dbReference type="InterPro" id="IPR002223">
    <property type="entry name" value="Kunitz_BPTI"/>
</dbReference>
<keyword evidence="4" id="KW-1185">Reference proteome</keyword>
<dbReference type="PROSITE" id="PS00280">
    <property type="entry name" value="BPTI_KUNITZ_1"/>
    <property type="match status" value="1"/>
</dbReference>
<accession>A0ABM1ASM2</accession>
<dbReference type="PANTHER" id="PTHR10083">
    <property type="entry name" value="KUNITZ-TYPE PROTEASE INHIBITOR-RELATED"/>
    <property type="match status" value="1"/>
</dbReference>
<dbReference type="SMART" id="SM00131">
    <property type="entry name" value="KU"/>
    <property type="match status" value="1"/>
</dbReference>
<reference evidence="5" key="1">
    <citation type="submission" date="2025-08" db="UniProtKB">
        <authorList>
            <consortium name="RefSeq"/>
        </authorList>
    </citation>
    <scope>IDENTIFICATION</scope>
</reference>
<dbReference type="Pfam" id="PF00014">
    <property type="entry name" value="Kunitz_BPTI"/>
    <property type="match status" value="1"/>
</dbReference>
<dbReference type="PRINTS" id="PR00759">
    <property type="entry name" value="BASICPTASE"/>
</dbReference>
<organism evidence="4 5">
    <name type="scientific">Microtus ochrogaster</name>
    <name type="common">Prairie vole</name>
    <dbReference type="NCBI Taxonomy" id="79684"/>
    <lineage>
        <taxon>Eukaryota</taxon>
        <taxon>Metazoa</taxon>
        <taxon>Chordata</taxon>
        <taxon>Craniata</taxon>
        <taxon>Vertebrata</taxon>
        <taxon>Euteleostomi</taxon>
        <taxon>Mammalia</taxon>
        <taxon>Eutheria</taxon>
        <taxon>Euarchontoglires</taxon>
        <taxon>Glires</taxon>
        <taxon>Rodentia</taxon>
        <taxon>Myomorpha</taxon>
        <taxon>Muroidea</taxon>
        <taxon>Cricetidae</taxon>
        <taxon>Arvicolinae</taxon>
        <taxon>Microtus</taxon>
    </lineage>
</organism>
<keyword evidence="1" id="KW-1015">Disulfide bond</keyword>
<protein>
    <submittedName>
        <fullName evidence="5">Kunitz-type serine protease inhibitor textilinin-3</fullName>
    </submittedName>
</protein>
<sequence>MGAQGMRLALWLLTFSMLMQMLSSELFSPGVKKELCESGYLGAKTALCNHPVRRGFCGLYLYRYYFNKVTSLCEPFVFSGCGGNRNNFKSKYLCEFYCIDKQLTSLLNFVMDQNNSHSDLATAPDQLAKCLWRPSWWHYRNHDTGAGSSKS</sequence>
<feature type="domain" description="BPTI/Kunitz inhibitor" evidence="3">
    <location>
        <begin position="48"/>
        <end position="98"/>
    </location>
</feature>
<keyword evidence="5" id="KW-0646">Protease inhibitor</keyword>
<dbReference type="Gene3D" id="4.10.410.10">
    <property type="entry name" value="Pancreatic trypsin inhibitor Kunitz domain"/>
    <property type="match status" value="1"/>
</dbReference>
<keyword evidence="5" id="KW-0722">Serine protease inhibitor</keyword>
<dbReference type="InterPro" id="IPR050098">
    <property type="entry name" value="TFPI/VKTCI-like"/>
</dbReference>